<protein>
    <submittedName>
        <fullName evidence="1">Uncharacterized protein</fullName>
    </submittedName>
</protein>
<comment type="caution">
    <text evidence="1">The sequence shown here is derived from an EMBL/GenBank/DDBJ whole genome shotgun (WGS) entry which is preliminary data.</text>
</comment>
<dbReference type="EMBL" id="JAHYIQ010000034">
    <property type="protein sequence ID" value="KAK1119923.1"/>
    <property type="molecule type" value="Genomic_DNA"/>
</dbReference>
<proteinExistence type="predicted"/>
<evidence type="ECO:0000313" key="2">
    <source>
        <dbReference type="Proteomes" id="UP001177670"/>
    </source>
</evidence>
<dbReference type="Proteomes" id="UP001177670">
    <property type="component" value="Unassembled WGS sequence"/>
</dbReference>
<organism evidence="1 2">
    <name type="scientific">Melipona bicolor</name>
    <dbReference type="NCBI Taxonomy" id="60889"/>
    <lineage>
        <taxon>Eukaryota</taxon>
        <taxon>Metazoa</taxon>
        <taxon>Ecdysozoa</taxon>
        <taxon>Arthropoda</taxon>
        <taxon>Hexapoda</taxon>
        <taxon>Insecta</taxon>
        <taxon>Pterygota</taxon>
        <taxon>Neoptera</taxon>
        <taxon>Endopterygota</taxon>
        <taxon>Hymenoptera</taxon>
        <taxon>Apocrita</taxon>
        <taxon>Aculeata</taxon>
        <taxon>Apoidea</taxon>
        <taxon>Anthophila</taxon>
        <taxon>Apidae</taxon>
        <taxon>Melipona</taxon>
    </lineage>
</organism>
<reference evidence="1" key="1">
    <citation type="submission" date="2021-10" db="EMBL/GenBank/DDBJ databases">
        <title>Melipona bicolor Genome sequencing and assembly.</title>
        <authorList>
            <person name="Araujo N.S."/>
            <person name="Arias M.C."/>
        </authorList>
    </citation>
    <scope>NUCLEOTIDE SEQUENCE</scope>
    <source>
        <strain evidence="1">USP_2M_L1-L4_2017</strain>
        <tissue evidence="1">Whole body</tissue>
    </source>
</reference>
<name>A0AA40KH61_9HYME</name>
<gene>
    <name evidence="1" type="ORF">K0M31_012996</name>
</gene>
<evidence type="ECO:0000313" key="1">
    <source>
        <dbReference type="EMBL" id="KAK1119923.1"/>
    </source>
</evidence>
<keyword evidence="2" id="KW-1185">Reference proteome</keyword>
<sequence>MSYCRRHSFPVQSQWKEQPFTRPIQQPPSFAIVETFSTPFTAYIQIDLQRERVNWQELDPVEGANMSKFPGCDSESTESHRGGAHWPRLLPILLPDKGYSLAERKVNTVAGRLLRSSAPR</sequence>
<dbReference type="AlphaFoldDB" id="A0AA40KH61"/>
<accession>A0AA40KH61</accession>